<gene>
    <name evidence="1" type="ORF">METZ01_LOCUS219003</name>
</gene>
<evidence type="ECO:0000313" key="1">
    <source>
        <dbReference type="EMBL" id="SVB66149.1"/>
    </source>
</evidence>
<organism evidence="1">
    <name type="scientific">marine metagenome</name>
    <dbReference type="NCBI Taxonomy" id="408172"/>
    <lineage>
        <taxon>unclassified sequences</taxon>
        <taxon>metagenomes</taxon>
        <taxon>ecological metagenomes</taxon>
    </lineage>
</organism>
<dbReference type="AlphaFoldDB" id="A0A382FU13"/>
<name>A0A382FU13_9ZZZZ</name>
<accession>A0A382FU13</accession>
<protein>
    <submittedName>
        <fullName evidence="1">Uncharacterized protein</fullName>
    </submittedName>
</protein>
<proteinExistence type="predicted"/>
<sequence length="34" mass="3979">FKSPVCLDMVRLSYNIYGYSGKVRGYRPNTSRLH</sequence>
<reference evidence="1" key="1">
    <citation type="submission" date="2018-05" db="EMBL/GenBank/DDBJ databases">
        <authorList>
            <person name="Lanie J.A."/>
            <person name="Ng W.-L."/>
            <person name="Kazmierczak K.M."/>
            <person name="Andrzejewski T.M."/>
            <person name="Davidsen T.M."/>
            <person name="Wayne K.J."/>
            <person name="Tettelin H."/>
            <person name="Glass J.I."/>
            <person name="Rusch D."/>
            <person name="Podicherti R."/>
            <person name="Tsui H.-C.T."/>
            <person name="Winkler M.E."/>
        </authorList>
    </citation>
    <scope>NUCLEOTIDE SEQUENCE</scope>
</reference>
<dbReference type="EMBL" id="UINC01051695">
    <property type="protein sequence ID" value="SVB66149.1"/>
    <property type="molecule type" value="Genomic_DNA"/>
</dbReference>
<feature type="non-terminal residue" evidence="1">
    <location>
        <position position="1"/>
    </location>
</feature>